<dbReference type="OrthoDB" id="4818801at2759"/>
<dbReference type="InterPro" id="IPR029033">
    <property type="entry name" value="His_PPase_superfam"/>
</dbReference>
<dbReference type="GO" id="GO:0046390">
    <property type="term" value="P:ribose phosphate biosynthetic process"/>
    <property type="evidence" value="ECO:0007669"/>
    <property type="project" value="TreeGrafter"/>
</dbReference>
<keyword evidence="4" id="KW-1185">Reference proteome</keyword>
<feature type="binding site" evidence="2">
    <location>
        <begin position="94"/>
        <end position="97"/>
    </location>
    <ligand>
        <name>substrate</name>
    </ligand>
</feature>
<feature type="active site" description="Proton donor/acceptor" evidence="1">
    <location>
        <position position="94"/>
    </location>
</feature>
<feature type="active site" description="Tele-phosphohistidine intermediate" evidence="1">
    <location>
        <position position="11"/>
    </location>
</feature>
<dbReference type="Gene3D" id="3.40.50.1240">
    <property type="entry name" value="Phosphoglycerate mutase-like"/>
    <property type="match status" value="1"/>
</dbReference>
<gene>
    <name evidence="3" type="ORF">EJ08DRAFT_652337</name>
</gene>
<dbReference type="EMBL" id="MU007074">
    <property type="protein sequence ID" value="KAF2424466.1"/>
    <property type="molecule type" value="Genomic_DNA"/>
</dbReference>
<dbReference type="PANTHER" id="PTHR48100">
    <property type="entry name" value="BROAD-SPECIFICITY PHOSPHATASE YOR283W-RELATED"/>
    <property type="match status" value="1"/>
</dbReference>
<comment type="caution">
    <text evidence="3">The sequence shown here is derived from an EMBL/GenBank/DDBJ whole genome shotgun (WGS) entry which is preliminary data.</text>
</comment>
<proteinExistence type="predicted"/>
<reference evidence="3" key="1">
    <citation type="journal article" date="2020" name="Stud. Mycol.">
        <title>101 Dothideomycetes genomes: a test case for predicting lifestyles and emergence of pathogens.</title>
        <authorList>
            <person name="Haridas S."/>
            <person name="Albert R."/>
            <person name="Binder M."/>
            <person name="Bloem J."/>
            <person name="Labutti K."/>
            <person name="Salamov A."/>
            <person name="Andreopoulos B."/>
            <person name="Baker S."/>
            <person name="Barry K."/>
            <person name="Bills G."/>
            <person name="Bluhm B."/>
            <person name="Cannon C."/>
            <person name="Castanera R."/>
            <person name="Culley D."/>
            <person name="Daum C."/>
            <person name="Ezra D."/>
            <person name="Gonzalez J."/>
            <person name="Henrissat B."/>
            <person name="Kuo A."/>
            <person name="Liang C."/>
            <person name="Lipzen A."/>
            <person name="Lutzoni F."/>
            <person name="Magnuson J."/>
            <person name="Mondo S."/>
            <person name="Nolan M."/>
            <person name="Ohm R."/>
            <person name="Pangilinan J."/>
            <person name="Park H.-J."/>
            <person name="Ramirez L."/>
            <person name="Alfaro M."/>
            <person name="Sun H."/>
            <person name="Tritt A."/>
            <person name="Yoshinaga Y."/>
            <person name="Zwiers L.-H."/>
            <person name="Turgeon B."/>
            <person name="Goodwin S."/>
            <person name="Spatafora J."/>
            <person name="Crous P."/>
            <person name="Grigoriev I."/>
        </authorList>
    </citation>
    <scope>NUCLEOTIDE SEQUENCE</scope>
    <source>
        <strain evidence="3">CBS 130266</strain>
    </source>
</reference>
<dbReference type="AlphaFoldDB" id="A0A9P4NJK9"/>
<name>A0A9P4NJK9_9PEZI</name>
<protein>
    <submittedName>
        <fullName evidence="3">Phosphoglycerate mutase-like protein</fullName>
    </submittedName>
</protein>
<sequence>MPTPRVFVMRHGETEWSRTGQYTGKTDIPLTARGIEQVKETGRMVVGHGKLMDPSRIVKAFISPRQRAQMTFDLFTGECEGVEIEKDTTEDLREWEYGLYEGMLTKDIRAARKERGLDRTKEWDIWVDGCEEGETPKQVSDRLDDLISQIRDIQSPHMHDDKPADILLVAHGHILRGFVRRWLGYSLDFRLLLMLEPGGVGVLTYDHRSLEEPAVLVGLGFPLKEEVS</sequence>
<dbReference type="SUPFAM" id="SSF53254">
    <property type="entry name" value="Phosphoglycerate mutase-like"/>
    <property type="match status" value="1"/>
</dbReference>
<dbReference type="CDD" id="cd07067">
    <property type="entry name" value="HP_PGM_like"/>
    <property type="match status" value="1"/>
</dbReference>
<accession>A0A9P4NJK9</accession>
<evidence type="ECO:0000313" key="3">
    <source>
        <dbReference type="EMBL" id="KAF2424466.1"/>
    </source>
</evidence>
<evidence type="ECO:0000256" key="2">
    <source>
        <dbReference type="PIRSR" id="PIRSR613078-2"/>
    </source>
</evidence>
<feature type="binding site" evidence="2">
    <location>
        <position position="67"/>
    </location>
    <ligand>
        <name>substrate</name>
    </ligand>
</feature>
<dbReference type="Pfam" id="PF00300">
    <property type="entry name" value="His_Phos_1"/>
    <property type="match status" value="1"/>
</dbReference>
<evidence type="ECO:0000313" key="4">
    <source>
        <dbReference type="Proteomes" id="UP000800235"/>
    </source>
</evidence>
<dbReference type="InterPro" id="IPR050275">
    <property type="entry name" value="PGM_Phosphatase"/>
</dbReference>
<evidence type="ECO:0000256" key="1">
    <source>
        <dbReference type="PIRSR" id="PIRSR613078-1"/>
    </source>
</evidence>
<dbReference type="PANTHER" id="PTHR48100:SF15">
    <property type="entry name" value="SEDOHEPTULOSE 1,7-BISPHOSPHATASE"/>
    <property type="match status" value="1"/>
</dbReference>
<dbReference type="InterPro" id="IPR013078">
    <property type="entry name" value="His_Pase_superF_clade-1"/>
</dbReference>
<feature type="binding site" evidence="2">
    <location>
        <begin position="23"/>
        <end position="24"/>
    </location>
    <ligand>
        <name>substrate</name>
    </ligand>
</feature>
<organism evidence="3 4">
    <name type="scientific">Tothia fuscella</name>
    <dbReference type="NCBI Taxonomy" id="1048955"/>
    <lineage>
        <taxon>Eukaryota</taxon>
        <taxon>Fungi</taxon>
        <taxon>Dikarya</taxon>
        <taxon>Ascomycota</taxon>
        <taxon>Pezizomycotina</taxon>
        <taxon>Dothideomycetes</taxon>
        <taxon>Pleosporomycetidae</taxon>
        <taxon>Venturiales</taxon>
        <taxon>Cylindrosympodiaceae</taxon>
        <taxon>Tothia</taxon>
    </lineage>
</organism>
<dbReference type="Proteomes" id="UP000800235">
    <property type="component" value="Unassembled WGS sequence"/>
</dbReference>
<dbReference type="SMART" id="SM00855">
    <property type="entry name" value="PGAM"/>
    <property type="match status" value="1"/>
</dbReference>
<dbReference type="GO" id="GO:0050278">
    <property type="term" value="F:sedoheptulose-bisphosphatase activity"/>
    <property type="evidence" value="ECO:0007669"/>
    <property type="project" value="TreeGrafter"/>
</dbReference>